<feature type="compositionally biased region" description="Basic and acidic residues" evidence="1">
    <location>
        <begin position="31"/>
        <end position="41"/>
    </location>
</feature>
<sequence>MAMRIFDAARGVNKEAPRNLIWRNRRRQSRRRDFEREDNRARQRSVRPRPVVAARPPAHPSRTQASSGVKLVPVTQQFIVRDNLQLRAALEDPEDRRINSIGQRHGCLITVQDRTRRLGHNAHRVVVCAPDDKTLRMCARSLDKAMGWDLNSQLAYAMGRGRAPSAAAVGDVSARL</sequence>
<dbReference type="WBParaSite" id="maker-uti_cns_0012589-snap-gene-0.2-mRNA-1">
    <property type="protein sequence ID" value="maker-uti_cns_0012589-snap-gene-0.2-mRNA-1"/>
    <property type="gene ID" value="maker-uti_cns_0012589-snap-gene-0.2"/>
</dbReference>
<dbReference type="AlphaFoldDB" id="A0A1I8IH25"/>
<organism evidence="2 3">
    <name type="scientific">Macrostomum lignano</name>
    <dbReference type="NCBI Taxonomy" id="282301"/>
    <lineage>
        <taxon>Eukaryota</taxon>
        <taxon>Metazoa</taxon>
        <taxon>Spiralia</taxon>
        <taxon>Lophotrochozoa</taxon>
        <taxon>Platyhelminthes</taxon>
        <taxon>Rhabditophora</taxon>
        <taxon>Macrostomorpha</taxon>
        <taxon>Macrostomida</taxon>
        <taxon>Macrostomidae</taxon>
        <taxon>Macrostomum</taxon>
    </lineage>
</organism>
<proteinExistence type="predicted"/>
<dbReference type="Proteomes" id="UP000095280">
    <property type="component" value="Unplaced"/>
</dbReference>
<evidence type="ECO:0000256" key="1">
    <source>
        <dbReference type="SAM" id="MobiDB-lite"/>
    </source>
</evidence>
<feature type="region of interest" description="Disordered" evidence="1">
    <location>
        <begin position="28"/>
        <end position="67"/>
    </location>
</feature>
<accession>A0A1I8IH25</accession>
<evidence type="ECO:0000313" key="2">
    <source>
        <dbReference type="Proteomes" id="UP000095280"/>
    </source>
</evidence>
<protein>
    <submittedName>
        <fullName evidence="3">Helicase C-terminal domain-containing protein</fullName>
    </submittedName>
</protein>
<feature type="compositionally biased region" description="Low complexity" evidence="1">
    <location>
        <begin position="48"/>
        <end position="62"/>
    </location>
</feature>
<evidence type="ECO:0000313" key="3">
    <source>
        <dbReference type="WBParaSite" id="maker-uti_cns_0012589-snap-gene-0.2-mRNA-1"/>
    </source>
</evidence>
<keyword evidence="2" id="KW-1185">Reference proteome</keyword>
<name>A0A1I8IH25_9PLAT</name>
<reference evidence="3" key="1">
    <citation type="submission" date="2016-11" db="UniProtKB">
        <authorList>
            <consortium name="WormBaseParasite"/>
        </authorList>
    </citation>
    <scope>IDENTIFICATION</scope>
</reference>